<feature type="transmembrane region" description="Helical" evidence="6">
    <location>
        <begin position="277"/>
        <end position="304"/>
    </location>
</feature>
<keyword evidence="4 6" id="KW-1133">Transmembrane helix</keyword>
<feature type="transmembrane region" description="Helical" evidence="6">
    <location>
        <begin position="132"/>
        <end position="153"/>
    </location>
</feature>
<keyword evidence="8" id="KW-1185">Reference proteome</keyword>
<keyword evidence="3 6" id="KW-0812">Transmembrane</keyword>
<feature type="transmembrane region" description="Helical" evidence="6">
    <location>
        <begin position="191"/>
        <end position="212"/>
    </location>
</feature>
<keyword evidence="5 6" id="KW-0472">Membrane</keyword>
<feature type="transmembrane region" description="Helical" evidence="6">
    <location>
        <begin position="46"/>
        <end position="68"/>
    </location>
</feature>
<feature type="transmembrane region" description="Helical" evidence="6">
    <location>
        <begin position="316"/>
        <end position="334"/>
    </location>
</feature>
<protein>
    <submittedName>
        <fullName evidence="7">Branched-chain amino acid ABC transporter permease</fullName>
    </submittedName>
</protein>
<dbReference type="InterPro" id="IPR043428">
    <property type="entry name" value="LivM-like"/>
</dbReference>
<dbReference type="PANTHER" id="PTHR30482:SF10">
    <property type="entry name" value="HIGH-AFFINITY BRANCHED-CHAIN AMINO ACID TRANSPORT PROTEIN BRAE"/>
    <property type="match status" value="1"/>
</dbReference>
<evidence type="ECO:0000256" key="5">
    <source>
        <dbReference type="ARBA" id="ARBA00023136"/>
    </source>
</evidence>
<dbReference type="EMBL" id="JACOPK010000003">
    <property type="protein sequence ID" value="MBC5695112.1"/>
    <property type="molecule type" value="Genomic_DNA"/>
</dbReference>
<evidence type="ECO:0000256" key="1">
    <source>
        <dbReference type="ARBA" id="ARBA00004651"/>
    </source>
</evidence>
<dbReference type="InterPro" id="IPR001851">
    <property type="entry name" value="ABC_transp_permease"/>
</dbReference>
<dbReference type="RefSeq" id="WP_186969408.1">
    <property type="nucleotide sequence ID" value="NZ_JACOPK010000003.1"/>
</dbReference>
<evidence type="ECO:0000256" key="3">
    <source>
        <dbReference type="ARBA" id="ARBA00022692"/>
    </source>
</evidence>
<keyword evidence="2" id="KW-1003">Cell membrane</keyword>
<evidence type="ECO:0000313" key="8">
    <source>
        <dbReference type="Proteomes" id="UP000641741"/>
    </source>
</evidence>
<name>A0ABR7GLC1_9FIRM</name>
<evidence type="ECO:0000256" key="4">
    <source>
        <dbReference type="ARBA" id="ARBA00022989"/>
    </source>
</evidence>
<comment type="caution">
    <text evidence="7">The sequence shown here is derived from an EMBL/GenBank/DDBJ whole genome shotgun (WGS) entry which is preliminary data.</text>
</comment>
<accession>A0ABR7GLC1</accession>
<evidence type="ECO:0000256" key="6">
    <source>
        <dbReference type="SAM" id="Phobius"/>
    </source>
</evidence>
<sequence length="361" mass="38189">MNKLKSYAASRRGRDTLLSFGIVIAAFIIVQALIAGGMISSQIKGLLVPICAYVVMAISLNMTVGILGELSLGHAGFMSVGAFAGIVTTTCLADAIPLAPLRLAVAMIVGAAFAALAGVIVGVPVLRLKGDYLAIVTLAFGEIIKNIVNVMYLGRDADGLHFSLVEQNFQLGDGGKMIINGPIGVSGVAKISTFTSGVVLILVTLFFVLNFINSRTGRAVMAVRDNKIAADSIGISVTHYKLLAFVVSAAFAGMAGTLYAMNFSTVTAAKFDFNTSILVLVFVVLGGLGNIWGSIIAAALLTLLPELLRGLSNYRMLIYAILLIVMMLFNNSSLKKRMLEKRGMKQMEKLERAEKSGKEGA</sequence>
<reference evidence="7 8" key="1">
    <citation type="submission" date="2020-08" db="EMBL/GenBank/DDBJ databases">
        <title>Genome public.</title>
        <authorList>
            <person name="Liu C."/>
            <person name="Sun Q."/>
        </authorList>
    </citation>
    <scope>NUCLEOTIDE SEQUENCE [LARGE SCALE GENOMIC DNA]</scope>
    <source>
        <strain evidence="7 8">M2</strain>
    </source>
</reference>
<feature type="transmembrane region" description="Helical" evidence="6">
    <location>
        <begin position="20"/>
        <end position="39"/>
    </location>
</feature>
<organism evidence="7 8">
    <name type="scientific">Agathobaculum hominis</name>
    <dbReference type="NCBI Taxonomy" id="2763014"/>
    <lineage>
        <taxon>Bacteria</taxon>
        <taxon>Bacillati</taxon>
        <taxon>Bacillota</taxon>
        <taxon>Clostridia</taxon>
        <taxon>Eubacteriales</taxon>
        <taxon>Butyricicoccaceae</taxon>
        <taxon>Agathobaculum</taxon>
    </lineage>
</organism>
<gene>
    <name evidence="7" type="ORF">H8S02_04015</name>
</gene>
<dbReference type="Proteomes" id="UP000641741">
    <property type="component" value="Unassembled WGS sequence"/>
</dbReference>
<feature type="transmembrane region" description="Helical" evidence="6">
    <location>
        <begin position="103"/>
        <end position="126"/>
    </location>
</feature>
<dbReference type="CDD" id="cd06581">
    <property type="entry name" value="TM_PBP1_LivM_like"/>
    <property type="match status" value="1"/>
</dbReference>
<proteinExistence type="predicted"/>
<feature type="transmembrane region" description="Helical" evidence="6">
    <location>
        <begin position="74"/>
        <end position="96"/>
    </location>
</feature>
<evidence type="ECO:0000313" key="7">
    <source>
        <dbReference type="EMBL" id="MBC5695112.1"/>
    </source>
</evidence>
<dbReference type="PANTHER" id="PTHR30482">
    <property type="entry name" value="HIGH-AFFINITY BRANCHED-CHAIN AMINO ACID TRANSPORT SYSTEM PERMEASE"/>
    <property type="match status" value="1"/>
</dbReference>
<comment type="subcellular location">
    <subcellularLocation>
        <location evidence="1">Cell membrane</location>
        <topology evidence="1">Multi-pass membrane protein</topology>
    </subcellularLocation>
</comment>
<evidence type="ECO:0000256" key="2">
    <source>
        <dbReference type="ARBA" id="ARBA00022475"/>
    </source>
</evidence>
<dbReference type="Pfam" id="PF02653">
    <property type="entry name" value="BPD_transp_2"/>
    <property type="match status" value="1"/>
</dbReference>